<evidence type="ECO:0000256" key="4">
    <source>
        <dbReference type="ARBA" id="ARBA00022898"/>
    </source>
</evidence>
<evidence type="ECO:0000313" key="7">
    <source>
        <dbReference type="Proteomes" id="UP001297600"/>
    </source>
</evidence>
<accession>A0ABS9MQF8</accession>
<keyword evidence="7" id="KW-1185">Reference proteome</keyword>
<dbReference type="PANTHER" id="PTHR42790">
    <property type="entry name" value="AMINOTRANSFERASE"/>
    <property type="match status" value="1"/>
</dbReference>
<dbReference type="EMBL" id="JAKNCT010000003">
    <property type="protein sequence ID" value="MCG5030495.1"/>
    <property type="molecule type" value="Genomic_DNA"/>
</dbReference>
<proteinExistence type="predicted"/>
<dbReference type="InterPro" id="IPR004839">
    <property type="entry name" value="Aminotransferase_I/II_large"/>
</dbReference>
<keyword evidence="2 6" id="KW-0032">Aminotransferase</keyword>
<comment type="caution">
    <text evidence="6">The sequence shown here is derived from an EMBL/GenBank/DDBJ whole genome shotgun (WGS) entry which is preliminary data.</text>
</comment>
<dbReference type="Proteomes" id="UP001297600">
    <property type="component" value="Unassembled WGS sequence"/>
</dbReference>
<reference evidence="6 7" key="1">
    <citation type="submission" date="2022-02" db="EMBL/GenBank/DDBJ databases">
        <title>Mesosutterella porci, a novel member of the family Sutterellaceae from pig feces.</title>
        <authorList>
            <person name="Wylensek D."/>
            <person name="Clavel T."/>
        </authorList>
    </citation>
    <scope>NUCLEOTIDE SEQUENCE [LARGE SCALE GENOMIC DNA]</scope>
    <source>
        <strain evidence="7">oilRF-744-wt-GAM-9</strain>
    </source>
</reference>
<evidence type="ECO:0000259" key="5">
    <source>
        <dbReference type="Pfam" id="PF00155"/>
    </source>
</evidence>
<dbReference type="InterPro" id="IPR015421">
    <property type="entry name" value="PyrdxlP-dep_Trfase_major"/>
</dbReference>
<evidence type="ECO:0000313" key="6">
    <source>
        <dbReference type="EMBL" id="MCG5030495.1"/>
    </source>
</evidence>
<comment type="cofactor">
    <cofactor evidence="1">
        <name>pyridoxal 5'-phosphate</name>
        <dbReference type="ChEBI" id="CHEBI:597326"/>
    </cofactor>
</comment>
<dbReference type="CDD" id="cd00609">
    <property type="entry name" value="AAT_like"/>
    <property type="match status" value="1"/>
</dbReference>
<feature type="domain" description="Aminotransferase class I/classII large" evidence="5">
    <location>
        <begin position="49"/>
        <end position="390"/>
    </location>
</feature>
<protein>
    <submittedName>
        <fullName evidence="6">PLP-dependent aminotransferase family protein</fullName>
    </submittedName>
</protein>
<keyword evidence="3" id="KW-0808">Transferase</keyword>
<organism evidence="6 7">
    <name type="scientific">Mesosutterella porci</name>
    <dbReference type="NCBI Taxonomy" id="2915351"/>
    <lineage>
        <taxon>Bacteria</taxon>
        <taxon>Pseudomonadati</taxon>
        <taxon>Pseudomonadota</taxon>
        <taxon>Betaproteobacteria</taxon>
        <taxon>Burkholderiales</taxon>
        <taxon>Sutterellaceae</taxon>
        <taxon>Mesosutterella</taxon>
    </lineage>
</organism>
<dbReference type="Pfam" id="PF00155">
    <property type="entry name" value="Aminotran_1_2"/>
    <property type="match status" value="1"/>
</dbReference>
<dbReference type="RefSeq" id="WP_237978150.1">
    <property type="nucleotide sequence ID" value="NZ_JAKNCT010000003.1"/>
</dbReference>
<dbReference type="SUPFAM" id="SSF53383">
    <property type="entry name" value="PLP-dependent transferases"/>
    <property type="match status" value="1"/>
</dbReference>
<dbReference type="GO" id="GO:0008483">
    <property type="term" value="F:transaminase activity"/>
    <property type="evidence" value="ECO:0007669"/>
    <property type="project" value="UniProtKB-KW"/>
</dbReference>
<gene>
    <name evidence="6" type="ORF">MAF45_03420</name>
</gene>
<evidence type="ECO:0000256" key="2">
    <source>
        <dbReference type="ARBA" id="ARBA00022576"/>
    </source>
</evidence>
<dbReference type="InterPro" id="IPR050859">
    <property type="entry name" value="Class-I_PLP-dep_aminotransf"/>
</dbReference>
<dbReference type="Gene3D" id="3.40.640.10">
    <property type="entry name" value="Type I PLP-dependent aspartate aminotransferase-like (Major domain)"/>
    <property type="match status" value="1"/>
</dbReference>
<dbReference type="Gene3D" id="3.90.1150.10">
    <property type="entry name" value="Aspartate Aminotransferase, domain 1"/>
    <property type="match status" value="1"/>
</dbReference>
<evidence type="ECO:0000256" key="3">
    <source>
        <dbReference type="ARBA" id="ARBA00022679"/>
    </source>
</evidence>
<dbReference type="PANTHER" id="PTHR42790:SF19">
    <property type="entry name" value="KYNURENINE_ALPHA-AMINOADIPATE AMINOTRANSFERASE, MITOCHONDRIAL"/>
    <property type="match status" value="1"/>
</dbReference>
<name>A0ABS9MQF8_9BURK</name>
<dbReference type="InterPro" id="IPR015424">
    <property type="entry name" value="PyrdxlP-dep_Trfase"/>
</dbReference>
<keyword evidence="4" id="KW-0663">Pyridoxal phosphate</keyword>
<evidence type="ECO:0000256" key="1">
    <source>
        <dbReference type="ARBA" id="ARBA00001933"/>
    </source>
</evidence>
<dbReference type="InterPro" id="IPR015422">
    <property type="entry name" value="PyrdxlP-dep_Trfase_small"/>
</dbReference>
<sequence length="400" mass="44576">MTENIQTMPRLSLTAQGIPDDILGPILAEGTDPSFISFGGGLPCPEGFPVDAMRRACDEVLRSSAQRALQYSGPQGEIELREAVARYETEQRGTPTTPDEVLITSGSQQGLDLCARAFCDPGSRILVQRPTYIGALEAFNLSRPAYVELPEGPDGLEPEAIGEEARGARFAYILPTFSNPTGRTLGRAAREALAERARSLDFWILEDDPYGELWYRKAPPCTIRSLAPERTIRMSSFSKILAPGIRLGYITGPARVIRILTLIQSFAVLSTPAVNQLAAARVLSSGLMETHLPEVRAIYLEHAEAMLSELEELMPRHPEIHWTHPEGGMFIWLHLPKQLDTFAMMHRAIEKKILYLPGQFFYALRPDVNCIRLAFVTVRKDLMREGVKRLSSLIRDELHL</sequence>